<dbReference type="Proteomes" id="UP001190640">
    <property type="component" value="Chromosome 2"/>
</dbReference>
<feature type="region of interest" description="Disordered" evidence="2">
    <location>
        <begin position="255"/>
        <end position="291"/>
    </location>
</feature>
<evidence type="ECO:0000256" key="2">
    <source>
        <dbReference type="SAM" id="MobiDB-lite"/>
    </source>
</evidence>
<evidence type="ECO:0000259" key="3">
    <source>
        <dbReference type="PROSITE" id="PS51841"/>
    </source>
</evidence>
<dbReference type="SUPFAM" id="SSF74853">
    <property type="entry name" value="Lamin A/C globular tail domain"/>
    <property type="match status" value="1"/>
</dbReference>
<feature type="compositionally biased region" description="Low complexity" evidence="2">
    <location>
        <begin position="177"/>
        <end position="193"/>
    </location>
</feature>
<dbReference type="Pfam" id="PF00932">
    <property type="entry name" value="LTD"/>
    <property type="match status" value="1"/>
</dbReference>
<dbReference type="PANTHER" id="PTHR47012:SF2">
    <property type="entry name" value="LTD DOMAIN-CONTAINING PROTEIN"/>
    <property type="match status" value="1"/>
</dbReference>
<name>A0AA97IUT1_EUBMA</name>
<dbReference type="PROSITE" id="PS51841">
    <property type="entry name" value="LTD"/>
    <property type="match status" value="1"/>
</dbReference>
<dbReference type="GO" id="GO:0005737">
    <property type="term" value="C:cytoplasm"/>
    <property type="evidence" value="ECO:0007669"/>
    <property type="project" value="TreeGrafter"/>
</dbReference>
<dbReference type="RefSeq" id="XP_054825986.1">
    <property type="nucleotide sequence ID" value="XM_054970011.1"/>
</dbReference>
<dbReference type="InterPro" id="IPR036415">
    <property type="entry name" value="Lamin_tail_dom_sf"/>
</dbReference>
<reference evidence="5" key="1">
    <citation type="submission" date="2025-08" db="UniProtKB">
        <authorList>
            <consortium name="RefSeq"/>
        </authorList>
    </citation>
    <scope>IDENTIFICATION</scope>
    <source>
        <tissue evidence="5">Blood</tissue>
    </source>
</reference>
<dbReference type="InterPro" id="IPR001322">
    <property type="entry name" value="Lamin_tail_dom"/>
</dbReference>
<sequence>MEDLLAIGKKDSIREVEMEDTIKEELPVITKVSLIHTPKDYGRNDSSSSSSHTIIEPTKQEPEGLNPVQQNSQPIDNPHVLLLLLHQKDLEIRGLKNAARGYPPDRLACILQELVRAKHKGPLKKSHREDILQKEIEQLNSELKAVKERHMKEMQMLQEKLMRSQLRTLRLQDDMKNMSPKSENESNSESSTSLDEGTELACESFELWSETGNRLLSEKSDLRLRRIPKHTSFVDAFHTFGSIIFSDEDKDEKVISSTDSGEVKEQRHAIPTQSSQESSKTKESQSEQSSWAILTSQKSDFVSTVTDTRTMESSSSLPSVIEKYQQGGSIDTSHSVDQWSIVQSSFSLGQPSFGKAPWKPIPFTEEYKRDSNITGSLKIISIHRKGKFVRILNNLLNKEVDLSGYIIQQWVGGYPVSMYRFPNGTVLPAQHHITVWAPGANLAQKQPSDTVLCSQGFFKAGPECTTILYNCSGQTLSQYTAPQRYTAVTEAYSDNVDLSVDKFPLTDDKEELVASSWPSKEELAMPAQTLQQEMMDSSSRAIKTSAIWNVLPKATKKRISDASDQSSILSLKSISYPLLVKESHSSSSEDEYFVSQTWKPPLEEPKAREFKTTLDTMLPMVALIGQKSARSKYGFKYMTHIPTSTDLHLRRYYYGS</sequence>
<feature type="domain" description="LTD" evidence="3">
    <location>
        <begin position="359"/>
        <end position="483"/>
    </location>
</feature>
<dbReference type="CTD" id="256329"/>
<evidence type="ECO:0000313" key="5">
    <source>
        <dbReference type="RefSeq" id="XP_054825986.1"/>
    </source>
</evidence>
<protein>
    <submittedName>
        <fullName evidence="5">Lamin tail domain-containing protein 2</fullName>
    </submittedName>
</protein>
<dbReference type="Gene3D" id="2.60.40.1260">
    <property type="entry name" value="Lamin Tail domain"/>
    <property type="match status" value="1"/>
</dbReference>
<feature type="coiled-coil region" evidence="1">
    <location>
        <begin position="129"/>
        <end position="167"/>
    </location>
</feature>
<dbReference type="InterPro" id="IPR042840">
    <property type="entry name" value="LMNTD1"/>
</dbReference>
<dbReference type="AlphaFoldDB" id="A0AA97IUT1"/>
<organism evidence="4 5">
    <name type="scientific">Eublepharis macularius</name>
    <name type="common">Leopard gecko</name>
    <name type="synonym">Cyrtodactylus macularius</name>
    <dbReference type="NCBI Taxonomy" id="481883"/>
    <lineage>
        <taxon>Eukaryota</taxon>
        <taxon>Metazoa</taxon>
        <taxon>Chordata</taxon>
        <taxon>Craniata</taxon>
        <taxon>Vertebrata</taxon>
        <taxon>Euteleostomi</taxon>
        <taxon>Lepidosauria</taxon>
        <taxon>Squamata</taxon>
        <taxon>Bifurcata</taxon>
        <taxon>Gekkota</taxon>
        <taxon>Eublepharidae</taxon>
        <taxon>Eublepharinae</taxon>
        <taxon>Eublepharis</taxon>
    </lineage>
</organism>
<proteinExistence type="predicted"/>
<gene>
    <name evidence="5" type="primary">LMNTD2</name>
</gene>
<accession>A0AA97IUT1</accession>
<dbReference type="PANTHER" id="PTHR47012">
    <property type="entry name" value="LAMIN TAIL DOMAIN-CONTAINING PROTEIN 1"/>
    <property type="match status" value="1"/>
</dbReference>
<evidence type="ECO:0000313" key="4">
    <source>
        <dbReference type="Proteomes" id="UP001190640"/>
    </source>
</evidence>
<evidence type="ECO:0000256" key="1">
    <source>
        <dbReference type="SAM" id="Coils"/>
    </source>
</evidence>
<dbReference type="GeneID" id="129323473"/>
<keyword evidence="4" id="KW-1185">Reference proteome</keyword>
<keyword evidence="1" id="KW-0175">Coiled coil</keyword>
<dbReference type="KEGG" id="emc:129323473"/>
<feature type="region of interest" description="Disordered" evidence="2">
    <location>
        <begin position="174"/>
        <end position="196"/>
    </location>
</feature>
<dbReference type="GO" id="GO:0005635">
    <property type="term" value="C:nuclear envelope"/>
    <property type="evidence" value="ECO:0007669"/>
    <property type="project" value="TreeGrafter"/>
</dbReference>